<dbReference type="AlphaFoldDB" id="A0A8T0FKY8"/>
<comment type="caution">
    <text evidence="2">The sequence shown here is derived from an EMBL/GenBank/DDBJ whole genome shotgun (WGS) entry which is preliminary data.</text>
</comment>
<feature type="region of interest" description="Disordered" evidence="1">
    <location>
        <begin position="1"/>
        <end position="65"/>
    </location>
</feature>
<evidence type="ECO:0000313" key="3">
    <source>
        <dbReference type="Proteomes" id="UP000807504"/>
    </source>
</evidence>
<proteinExistence type="predicted"/>
<gene>
    <name evidence="2" type="ORF">HNY73_005125</name>
</gene>
<sequence length="146" mass="16484">MASSSSEEERSSETALEPKSVRRSPRLNPVSQELMTTEKEAIPTPNEPSTSRGIIKASGEETTTPLRRSKRIAAKLKTAVPSQQMKQKKSIVKRKLKIKKSVQRKTEKKRDFSVTTYEMTEATDLSIMDLLSDTESDFDESDFFLP</sequence>
<organism evidence="2 3">
    <name type="scientific">Argiope bruennichi</name>
    <name type="common">Wasp spider</name>
    <name type="synonym">Aranea bruennichi</name>
    <dbReference type="NCBI Taxonomy" id="94029"/>
    <lineage>
        <taxon>Eukaryota</taxon>
        <taxon>Metazoa</taxon>
        <taxon>Ecdysozoa</taxon>
        <taxon>Arthropoda</taxon>
        <taxon>Chelicerata</taxon>
        <taxon>Arachnida</taxon>
        <taxon>Araneae</taxon>
        <taxon>Araneomorphae</taxon>
        <taxon>Entelegynae</taxon>
        <taxon>Araneoidea</taxon>
        <taxon>Araneidae</taxon>
        <taxon>Argiope</taxon>
    </lineage>
</organism>
<protein>
    <submittedName>
        <fullName evidence="2">Uncharacterized protein</fullName>
    </submittedName>
</protein>
<evidence type="ECO:0000256" key="1">
    <source>
        <dbReference type="SAM" id="MobiDB-lite"/>
    </source>
</evidence>
<keyword evidence="3" id="KW-1185">Reference proteome</keyword>
<reference evidence="2" key="1">
    <citation type="journal article" date="2020" name="bioRxiv">
        <title>Chromosome-level reference genome of the European wasp spider Argiope bruennichi: a resource for studies on range expansion and evolutionary adaptation.</title>
        <authorList>
            <person name="Sheffer M.M."/>
            <person name="Hoppe A."/>
            <person name="Krehenwinkel H."/>
            <person name="Uhl G."/>
            <person name="Kuss A.W."/>
            <person name="Jensen L."/>
            <person name="Jensen C."/>
            <person name="Gillespie R.G."/>
            <person name="Hoff K.J."/>
            <person name="Prost S."/>
        </authorList>
    </citation>
    <scope>NUCLEOTIDE SEQUENCE</scope>
</reference>
<dbReference type="EMBL" id="JABXBU010000011">
    <property type="protein sequence ID" value="KAF8790040.1"/>
    <property type="molecule type" value="Genomic_DNA"/>
</dbReference>
<reference evidence="2" key="2">
    <citation type="submission" date="2020-06" db="EMBL/GenBank/DDBJ databases">
        <authorList>
            <person name="Sheffer M."/>
        </authorList>
    </citation>
    <scope>NUCLEOTIDE SEQUENCE</scope>
</reference>
<dbReference type="Proteomes" id="UP000807504">
    <property type="component" value="Unassembled WGS sequence"/>
</dbReference>
<name>A0A8T0FKY8_ARGBR</name>
<accession>A0A8T0FKY8</accession>
<evidence type="ECO:0000313" key="2">
    <source>
        <dbReference type="EMBL" id="KAF8790040.1"/>
    </source>
</evidence>